<evidence type="ECO:0000313" key="3">
    <source>
        <dbReference type="Proteomes" id="UP000197153"/>
    </source>
</evidence>
<dbReference type="SUPFAM" id="SSF88697">
    <property type="entry name" value="PUA domain-like"/>
    <property type="match status" value="1"/>
</dbReference>
<dbReference type="InterPro" id="IPR015947">
    <property type="entry name" value="PUA-like_sf"/>
</dbReference>
<dbReference type="Gene3D" id="2.30.130.40">
    <property type="entry name" value="LON domain-like"/>
    <property type="match status" value="1"/>
</dbReference>
<dbReference type="SMART" id="SM00464">
    <property type="entry name" value="LON"/>
    <property type="match status" value="1"/>
</dbReference>
<protein>
    <submittedName>
        <fullName evidence="2">Peptidase S16</fullName>
    </submittedName>
</protein>
<sequence length="221" mass="24029">MSPFAPTFEQLPASIPVFPLTGVLVLPRARLPLNVFEPRYLAMVQDSLAGDRLIGMIQPVEPGTETDSSIDPPLAGVGCCGRLTAFAETDDGRYLITLSGLCRFRIREEVSTMRGYRRVMADWSPFPGDFVAPADGGFDRAGLMAALKPYFTRRSLTVNWQALETASDEQLVATIAMLCPFPPAEKQALLEAPDFIGRASMLLALVQMAVHESADGDAARH</sequence>
<name>A0A248JM89_9PROT</name>
<dbReference type="PANTHER" id="PTHR46732:SF8">
    <property type="entry name" value="ATP-DEPENDENT PROTEASE LA (LON) DOMAIN PROTEIN"/>
    <property type="match status" value="1"/>
</dbReference>
<reference evidence="2 3" key="1">
    <citation type="submission" date="2017-06" db="EMBL/GenBank/DDBJ databases">
        <title>Complete genome sequence of Nitrospirillum amazonense strain CBAmC, an endophytic nitrogen-fixing and plant growth-promoting bacterium, isolated from sugarcane.</title>
        <authorList>
            <person name="Schwab S."/>
            <person name="dos Santos Teixeira K.R."/>
            <person name="Simoes Araujo J.L."/>
            <person name="Soares Vidal M."/>
            <person name="Borges de Freitas H.R."/>
            <person name="Rivello Crivelaro A.L."/>
            <person name="Bueno de Camargo Nunes A."/>
            <person name="dos Santos C.M."/>
            <person name="Palmeira da Silva Rosa D."/>
            <person name="da Silva Padilha D."/>
            <person name="da Silva E."/>
            <person name="Araujo Terra L."/>
            <person name="Soares Mendes V."/>
            <person name="Farinelli L."/>
            <person name="Magalhaes Cruz L."/>
            <person name="Baldani J.I."/>
        </authorList>
    </citation>
    <scope>NUCLEOTIDE SEQUENCE [LARGE SCALE GENOMIC DNA]</scope>
    <source>
        <strain evidence="2 3">CBAmC</strain>
    </source>
</reference>
<dbReference type="Pfam" id="PF02190">
    <property type="entry name" value="LON_substr_bdg"/>
    <property type="match status" value="1"/>
</dbReference>
<dbReference type="InterPro" id="IPR003111">
    <property type="entry name" value="Lon_prtase_N"/>
</dbReference>
<dbReference type="InterPro" id="IPR046336">
    <property type="entry name" value="Lon_prtase_N_sf"/>
</dbReference>
<feature type="domain" description="Lon N-terminal" evidence="1">
    <location>
        <begin position="15"/>
        <end position="210"/>
    </location>
</feature>
<dbReference type="RefSeq" id="WP_088870616.1">
    <property type="nucleotide sequence ID" value="NZ_CP022110.1"/>
</dbReference>
<evidence type="ECO:0000259" key="1">
    <source>
        <dbReference type="PROSITE" id="PS51787"/>
    </source>
</evidence>
<dbReference type="EMBL" id="CP022110">
    <property type="protein sequence ID" value="ASG19631.1"/>
    <property type="molecule type" value="Genomic_DNA"/>
</dbReference>
<proteinExistence type="predicted"/>
<dbReference type="AlphaFoldDB" id="A0A248JM89"/>
<dbReference type="KEGG" id="nao:Y958_01430"/>
<dbReference type="Proteomes" id="UP000197153">
    <property type="component" value="Chromosome 1"/>
</dbReference>
<keyword evidence="3" id="KW-1185">Reference proteome</keyword>
<accession>A0A248JM89</accession>
<gene>
    <name evidence="2" type="ORF">Y958_01430</name>
</gene>
<evidence type="ECO:0000313" key="2">
    <source>
        <dbReference type="EMBL" id="ASG19631.1"/>
    </source>
</evidence>
<organism evidence="2 3">
    <name type="scientific">Nitrospirillum viridazoti CBAmc</name>
    <dbReference type="NCBI Taxonomy" id="1441467"/>
    <lineage>
        <taxon>Bacteria</taxon>
        <taxon>Pseudomonadati</taxon>
        <taxon>Pseudomonadota</taxon>
        <taxon>Alphaproteobacteria</taxon>
        <taxon>Rhodospirillales</taxon>
        <taxon>Azospirillaceae</taxon>
        <taxon>Nitrospirillum</taxon>
        <taxon>Nitrospirillum viridazoti</taxon>
    </lineage>
</organism>
<dbReference type="PANTHER" id="PTHR46732">
    <property type="entry name" value="ATP-DEPENDENT PROTEASE LA (LON) DOMAIN PROTEIN"/>
    <property type="match status" value="1"/>
</dbReference>
<dbReference type="PROSITE" id="PS51787">
    <property type="entry name" value="LON_N"/>
    <property type="match status" value="1"/>
</dbReference>